<evidence type="ECO:0000256" key="6">
    <source>
        <dbReference type="PROSITE-ProRule" id="PRU00288"/>
    </source>
</evidence>
<dbReference type="GO" id="GO:0005886">
    <property type="term" value="C:plasma membrane"/>
    <property type="evidence" value="ECO:0007669"/>
    <property type="project" value="UniProtKB-SubCell"/>
</dbReference>
<accession>A0AA86VAK8</accession>
<dbReference type="CDD" id="cd08204">
    <property type="entry name" value="ArfGap"/>
    <property type="match status" value="1"/>
</dbReference>
<dbReference type="Proteomes" id="UP001189624">
    <property type="component" value="Chromosome 2"/>
</dbReference>
<dbReference type="SMART" id="SM00248">
    <property type="entry name" value="ANK"/>
    <property type="match status" value="2"/>
</dbReference>
<dbReference type="InterPro" id="IPR011993">
    <property type="entry name" value="PH-like_dom_sf"/>
</dbReference>
<keyword evidence="2" id="KW-0479">Metal-binding</keyword>
<evidence type="ECO:0000256" key="3">
    <source>
        <dbReference type="ARBA" id="ARBA00022771"/>
    </source>
</evidence>
<dbReference type="InterPro" id="IPR027267">
    <property type="entry name" value="AH/BAR_dom_sf"/>
</dbReference>
<evidence type="ECO:0000259" key="8">
    <source>
        <dbReference type="PROSITE" id="PS50003"/>
    </source>
</evidence>
<sequence>MASAFVKLDDSPMFQKQLFCLEETADELKDRCQKLYNGCKKFMTALGEAYNGEISFADSLEVFGGGQDDPVSVSIGGPVITKFITALRELASFKELLRSQVEHVLIDRLTEFMKIDLQDAKDSRRRFDKAVHSYDQSREKFVSLKKNTPDEVVSELEEDLQNSKSTFEKSRFNLVNSLMNIEAKKKYEFLESISAIMDAHLRYFKLGHDLLSQMEPYIHQLEKISPALSYTVTRTVLTYAQQSKELANIEQDKLAKRIQEYRTQAELENIRVSSNFTETMPGSEGHVVGLNSYRSLDSGMLAATKGEATSNNKTGLSVKTVIKLTWRLETKGSSEQNSGMFGRFRLKHNRAASLNDDILGCTVDLCTSTIKMDAEDTDLRLCFRIISPSKTYTLQAENEADRMDWVNKITGAITSLFNSHFLQQPPFGRVNSQNKNSAIGASLSSQSEDGQKSSKDDVYSKEVGSVSKILRGIPGNDKCAECSAPKPEWASLNLGILLCIECSGVHRNLGVHISKVRSITLDVRVWENTVLELFDNLGNAYCNSIWEGLLLRDHERVGTLHLPIKPCAIDAFQIKEKYIQAKYVERSLIIREEDIPRSPSVSIRIWQAVQSVNVREVYRLIVTSTSNVINTKYGDEVHHAADAEGHQHDPESCLKVEETIETERCFRGWSLLHLACRTDSALMVELLLQFGADINMCDYHGRTPLHHCITSGKNKLAKFLLRRGARPSVKDAEGLTILERAMEMGAITDEELFIMLAECQ</sequence>
<comment type="subcellular location">
    <subcellularLocation>
        <location evidence="1">Cell membrane</location>
        <topology evidence="1">Peripheral membrane protein</topology>
        <orientation evidence="1">Cytoplasmic side</orientation>
    </subcellularLocation>
</comment>
<dbReference type="AlphaFoldDB" id="A0AA86VAK8"/>
<evidence type="ECO:0000256" key="1">
    <source>
        <dbReference type="ARBA" id="ARBA00004413"/>
    </source>
</evidence>
<evidence type="ECO:0000256" key="4">
    <source>
        <dbReference type="ARBA" id="ARBA00022833"/>
    </source>
</evidence>
<dbReference type="InterPro" id="IPR037278">
    <property type="entry name" value="ARFGAP/RecO"/>
</dbReference>
<dbReference type="Gramene" id="rna-AYBTSS11_LOCUS6545">
    <property type="protein sequence ID" value="CAJ1933775.1"/>
    <property type="gene ID" value="gene-AYBTSS11_LOCUS6545"/>
</dbReference>
<dbReference type="Gene3D" id="2.30.29.30">
    <property type="entry name" value="Pleckstrin-homology domain (PH domain)/Phosphotyrosine-binding domain (PTB)"/>
    <property type="match status" value="1"/>
</dbReference>
<dbReference type="SMART" id="SM00233">
    <property type="entry name" value="PH"/>
    <property type="match status" value="1"/>
</dbReference>
<dbReference type="PANTHER" id="PTHR23180:SF244">
    <property type="entry name" value="ADP-RIBOSYLATION FACTOR GTPASE-ACTIVATING PROTEIN AGD2"/>
    <property type="match status" value="1"/>
</dbReference>
<dbReference type="PROSITE" id="PS50115">
    <property type="entry name" value="ARFGAP"/>
    <property type="match status" value="1"/>
</dbReference>
<feature type="domain" description="PH" evidence="8">
    <location>
        <begin position="380"/>
        <end position="414"/>
    </location>
</feature>
<dbReference type="Pfam" id="PF16746">
    <property type="entry name" value="BAR_3"/>
    <property type="match status" value="1"/>
</dbReference>
<proteinExistence type="predicted"/>
<dbReference type="PANTHER" id="PTHR23180">
    <property type="entry name" value="CENTAURIN/ARF"/>
    <property type="match status" value="1"/>
</dbReference>
<dbReference type="SMART" id="SM00105">
    <property type="entry name" value="ArfGap"/>
    <property type="match status" value="1"/>
</dbReference>
<name>A0AA86VAK8_9FABA</name>
<dbReference type="Pfam" id="PF01412">
    <property type="entry name" value="ArfGap"/>
    <property type="match status" value="1"/>
</dbReference>
<dbReference type="PRINTS" id="PR00405">
    <property type="entry name" value="REVINTRACTNG"/>
</dbReference>
<keyword evidence="5" id="KW-0040">ANK repeat</keyword>
<gene>
    <name evidence="10" type="ORF">AYBTSS11_LOCUS6545</name>
</gene>
<dbReference type="GO" id="GO:0005096">
    <property type="term" value="F:GTPase activator activity"/>
    <property type="evidence" value="ECO:0007669"/>
    <property type="project" value="InterPro"/>
</dbReference>
<dbReference type="InterPro" id="IPR036770">
    <property type="entry name" value="Ankyrin_rpt-contain_sf"/>
</dbReference>
<feature type="compositionally biased region" description="Basic and acidic residues" evidence="7">
    <location>
        <begin position="449"/>
        <end position="460"/>
    </location>
</feature>
<dbReference type="PROSITE" id="PS50003">
    <property type="entry name" value="PH_DOMAIN"/>
    <property type="match status" value="1"/>
</dbReference>
<feature type="domain" description="Arf-GAP" evidence="9">
    <location>
        <begin position="464"/>
        <end position="596"/>
    </location>
</feature>
<keyword evidence="4" id="KW-0862">Zinc</keyword>
<evidence type="ECO:0000313" key="11">
    <source>
        <dbReference type="Proteomes" id="UP001189624"/>
    </source>
</evidence>
<dbReference type="InterPro" id="IPR001849">
    <property type="entry name" value="PH_domain"/>
</dbReference>
<evidence type="ECO:0000256" key="7">
    <source>
        <dbReference type="SAM" id="MobiDB-lite"/>
    </source>
</evidence>
<feature type="repeat" description="ANK" evidence="5">
    <location>
        <begin position="700"/>
        <end position="732"/>
    </location>
</feature>
<feature type="repeat" description="ANK" evidence="5">
    <location>
        <begin position="667"/>
        <end position="699"/>
    </location>
</feature>
<reference evidence="10" key="1">
    <citation type="submission" date="2023-10" db="EMBL/GenBank/DDBJ databases">
        <authorList>
            <person name="Domelevo Entfellner J.-B."/>
        </authorList>
    </citation>
    <scope>NUCLEOTIDE SEQUENCE</scope>
</reference>
<dbReference type="SMART" id="SM00721">
    <property type="entry name" value="BAR"/>
    <property type="match status" value="1"/>
</dbReference>
<dbReference type="InterPro" id="IPR038508">
    <property type="entry name" value="ArfGAP_dom_sf"/>
</dbReference>
<dbReference type="PROSITE" id="PS50297">
    <property type="entry name" value="ANK_REP_REGION"/>
    <property type="match status" value="2"/>
</dbReference>
<dbReference type="SUPFAM" id="SSF50729">
    <property type="entry name" value="PH domain-like"/>
    <property type="match status" value="1"/>
</dbReference>
<dbReference type="CDD" id="cd07606">
    <property type="entry name" value="BAR_SFC_plant"/>
    <property type="match status" value="1"/>
</dbReference>
<evidence type="ECO:0000256" key="5">
    <source>
        <dbReference type="PROSITE-ProRule" id="PRU00023"/>
    </source>
</evidence>
<dbReference type="SUPFAM" id="SSF57863">
    <property type="entry name" value="ArfGap/RecO-like zinc finger"/>
    <property type="match status" value="1"/>
</dbReference>
<evidence type="ECO:0000259" key="9">
    <source>
        <dbReference type="PROSITE" id="PS50115"/>
    </source>
</evidence>
<dbReference type="InterPro" id="IPR004148">
    <property type="entry name" value="BAR_dom"/>
</dbReference>
<dbReference type="Gene3D" id="1.10.220.150">
    <property type="entry name" value="Arf GTPase activating protein"/>
    <property type="match status" value="1"/>
</dbReference>
<dbReference type="InterPro" id="IPR045258">
    <property type="entry name" value="ACAP1/2/3-like"/>
</dbReference>
<organism evidence="10 11">
    <name type="scientific">Sphenostylis stenocarpa</name>
    <dbReference type="NCBI Taxonomy" id="92480"/>
    <lineage>
        <taxon>Eukaryota</taxon>
        <taxon>Viridiplantae</taxon>
        <taxon>Streptophyta</taxon>
        <taxon>Embryophyta</taxon>
        <taxon>Tracheophyta</taxon>
        <taxon>Spermatophyta</taxon>
        <taxon>Magnoliopsida</taxon>
        <taxon>eudicotyledons</taxon>
        <taxon>Gunneridae</taxon>
        <taxon>Pentapetalae</taxon>
        <taxon>rosids</taxon>
        <taxon>fabids</taxon>
        <taxon>Fabales</taxon>
        <taxon>Fabaceae</taxon>
        <taxon>Papilionoideae</taxon>
        <taxon>50 kb inversion clade</taxon>
        <taxon>NPAAA clade</taxon>
        <taxon>indigoferoid/millettioid clade</taxon>
        <taxon>Phaseoleae</taxon>
        <taxon>Sphenostylis</taxon>
    </lineage>
</organism>
<dbReference type="GO" id="GO:0005737">
    <property type="term" value="C:cytoplasm"/>
    <property type="evidence" value="ECO:0007669"/>
    <property type="project" value="InterPro"/>
</dbReference>
<dbReference type="InterPro" id="IPR002110">
    <property type="entry name" value="Ankyrin_rpt"/>
</dbReference>
<dbReference type="SUPFAM" id="SSF103657">
    <property type="entry name" value="BAR/IMD domain-like"/>
    <property type="match status" value="1"/>
</dbReference>
<dbReference type="Gene3D" id="1.25.40.20">
    <property type="entry name" value="Ankyrin repeat-containing domain"/>
    <property type="match status" value="1"/>
</dbReference>
<dbReference type="GO" id="GO:0008270">
    <property type="term" value="F:zinc ion binding"/>
    <property type="evidence" value="ECO:0007669"/>
    <property type="project" value="UniProtKB-KW"/>
</dbReference>
<dbReference type="SUPFAM" id="SSF48403">
    <property type="entry name" value="Ankyrin repeat"/>
    <property type="match status" value="1"/>
</dbReference>
<feature type="region of interest" description="Disordered" evidence="7">
    <location>
        <begin position="440"/>
        <end position="460"/>
    </location>
</feature>
<protein>
    <submittedName>
        <fullName evidence="10">Uncharacterized protein</fullName>
    </submittedName>
</protein>
<dbReference type="InterPro" id="IPR001164">
    <property type="entry name" value="ArfGAP_dom"/>
</dbReference>
<keyword evidence="3 6" id="KW-0863">Zinc-finger</keyword>
<dbReference type="PROSITE" id="PS50088">
    <property type="entry name" value="ANK_REPEAT"/>
    <property type="match status" value="2"/>
</dbReference>
<evidence type="ECO:0000313" key="10">
    <source>
        <dbReference type="EMBL" id="CAJ1933775.1"/>
    </source>
</evidence>
<dbReference type="EMBL" id="OY731399">
    <property type="protein sequence ID" value="CAJ1933775.1"/>
    <property type="molecule type" value="Genomic_DNA"/>
</dbReference>
<dbReference type="Gene3D" id="1.20.1270.60">
    <property type="entry name" value="Arfaptin homology (AH) domain/BAR domain"/>
    <property type="match status" value="1"/>
</dbReference>
<keyword evidence="11" id="KW-1185">Reference proteome</keyword>
<dbReference type="InterPro" id="IPR035670">
    <property type="entry name" value="AGD1/2/3/4_BAR_plant"/>
</dbReference>
<evidence type="ECO:0000256" key="2">
    <source>
        <dbReference type="ARBA" id="ARBA00022723"/>
    </source>
</evidence>
<dbReference type="Pfam" id="PF12796">
    <property type="entry name" value="Ank_2"/>
    <property type="match status" value="1"/>
</dbReference>